<dbReference type="InterPro" id="IPR050814">
    <property type="entry name" value="Myo-inositol_Transporter"/>
</dbReference>
<dbReference type="PROSITE" id="PS00217">
    <property type="entry name" value="SUGAR_TRANSPORT_2"/>
    <property type="match status" value="1"/>
</dbReference>
<dbReference type="InterPro" id="IPR020846">
    <property type="entry name" value="MFS_dom"/>
</dbReference>
<evidence type="ECO:0000259" key="8">
    <source>
        <dbReference type="PROSITE" id="PS50850"/>
    </source>
</evidence>
<gene>
    <name evidence="9" type="ORF">ANCDUO_13302</name>
</gene>
<dbReference type="GO" id="GO:0005366">
    <property type="term" value="F:myo-inositol:proton symporter activity"/>
    <property type="evidence" value="ECO:0007669"/>
    <property type="project" value="TreeGrafter"/>
</dbReference>
<comment type="similarity">
    <text evidence="2">Belongs to the major facilitator superfamily. Sugar transporter (TC 2.A.1.1) family.</text>
</comment>
<dbReference type="Pfam" id="PF00083">
    <property type="entry name" value="Sugar_tr"/>
    <property type="match status" value="1"/>
</dbReference>
<dbReference type="PRINTS" id="PR00171">
    <property type="entry name" value="SUGRTRNSPORT"/>
</dbReference>
<evidence type="ECO:0000313" key="10">
    <source>
        <dbReference type="Proteomes" id="UP000054047"/>
    </source>
</evidence>
<feature type="domain" description="Major facilitator superfamily (MFS) profile" evidence="8">
    <location>
        <begin position="1"/>
        <end position="209"/>
    </location>
</feature>
<comment type="subcellular location">
    <subcellularLocation>
        <location evidence="1">Membrane</location>
        <topology evidence="1">Multi-pass membrane protein</topology>
    </subcellularLocation>
</comment>
<evidence type="ECO:0000256" key="3">
    <source>
        <dbReference type="ARBA" id="ARBA00022448"/>
    </source>
</evidence>
<dbReference type="OrthoDB" id="6339427at2759"/>
<dbReference type="Proteomes" id="UP000054047">
    <property type="component" value="Unassembled WGS sequence"/>
</dbReference>
<dbReference type="InterPro" id="IPR003663">
    <property type="entry name" value="Sugar/inositol_transpt"/>
</dbReference>
<organism evidence="9 10">
    <name type="scientific">Ancylostoma duodenale</name>
    <dbReference type="NCBI Taxonomy" id="51022"/>
    <lineage>
        <taxon>Eukaryota</taxon>
        <taxon>Metazoa</taxon>
        <taxon>Ecdysozoa</taxon>
        <taxon>Nematoda</taxon>
        <taxon>Chromadorea</taxon>
        <taxon>Rhabditida</taxon>
        <taxon>Rhabditina</taxon>
        <taxon>Rhabditomorpha</taxon>
        <taxon>Strongyloidea</taxon>
        <taxon>Ancylostomatidae</taxon>
        <taxon>Ancylostomatinae</taxon>
        <taxon>Ancylostoma</taxon>
    </lineage>
</organism>
<evidence type="ECO:0000256" key="5">
    <source>
        <dbReference type="ARBA" id="ARBA00022989"/>
    </source>
</evidence>
<feature type="transmembrane region" description="Helical" evidence="7">
    <location>
        <begin position="66"/>
        <end position="85"/>
    </location>
</feature>
<dbReference type="AlphaFoldDB" id="A0A0C2D380"/>
<keyword evidence="10" id="KW-1185">Reference proteome</keyword>
<proteinExistence type="inferred from homology"/>
<evidence type="ECO:0000256" key="7">
    <source>
        <dbReference type="SAM" id="Phobius"/>
    </source>
</evidence>
<evidence type="ECO:0000256" key="6">
    <source>
        <dbReference type="ARBA" id="ARBA00023136"/>
    </source>
</evidence>
<dbReference type="InterPro" id="IPR005829">
    <property type="entry name" value="Sugar_transporter_CS"/>
</dbReference>
<dbReference type="PROSITE" id="PS50850">
    <property type="entry name" value="MFS"/>
    <property type="match status" value="1"/>
</dbReference>
<sequence length="209" mass="22675">MWASGFLFGYDTGIVSAAMMYVPENDDLKPMGAIWQEVIVSITPGFAAVGALFSAPGSDRFGRKKVIIVASIIFTVGAIICGAAWTKIVLVIGRVLLGIAIGFASMIVPVYVGEASPSNIRGRLVTSFQLMITVGLVVANIIGGGFSYVDPENWGWRLMFGFAAVPSAIQFVCFLFLPESPRWLFEHDRKEEGEEVFCKLFNCVNVFAS</sequence>
<dbReference type="Gene3D" id="1.20.1250.20">
    <property type="entry name" value="MFS general substrate transporter like domains"/>
    <property type="match status" value="1"/>
</dbReference>
<feature type="transmembrane region" description="Helical" evidence="7">
    <location>
        <begin position="154"/>
        <end position="177"/>
    </location>
</feature>
<keyword evidence="5 7" id="KW-1133">Transmembrane helix</keyword>
<keyword evidence="4 7" id="KW-0812">Transmembrane</keyword>
<dbReference type="InterPro" id="IPR005828">
    <property type="entry name" value="MFS_sugar_transport-like"/>
</dbReference>
<dbReference type="InterPro" id="IPR036259">
    <property type="entry name" value="MFS_trans_sf"/>
</dbReference>
<dbReference type="SUPFAM" id="SSF103473">
    <property type="entry name" value="MFS general substrate transporter"/>
    <property type="match status" value="1"/>
</dbReference>
<dbReference type="EMBL" id="KN735625">
    <property type="protein sequence ID" value="KIH56517.1"/>
    <property type="molecule type" value="Genomic_DNA"/>
</dbReference>
<protein>
    <submittedName>
        <fullName evidence="9">Metabolite transport protein CsbC domain protein</fullName>
    </submittedName>
</protein>
<dbReference type="PANTHER" id="PTHR48020:SF12">
    <property type="entry name" value="PROTON MYO-INOSITOL COTRANSPORTER"/>
    <property type="match status" value="1"/>
</dbReference>
<evidence type="ECO:0000256" key="4">
    <source>
        <dbReference type="ARBA" id="ARBA00022692"/>
    </source>
</evidence>
<dbReference type="GO" id="GO:0016324">
    <property type="term" value="C:apical plasma membrane"/>
    <property type="evidence" value="ECO:0007669"/>
    <property type="project" value="TreeGrafter"/>
</dbReference>
<evidence type="ECO:0000313" key="9">
    <source>
        <dbReference type="EMBL" id="KIH56517.1"/>
    </source>
</evidence>
<evidence type="ECO:0000256" key="2">
    <source>
        <dbReference type="ARBA" id="ARBA00010992"/>
    </source>
</evidence>
<dbReference type="PANTHER" id="PTHR48020">
    <property type="entry name" value="PROTON MYO-INOSITOL COTRANSPORTER"/>
    <property type="match status" value="1"/>
</dbReference>
<keyword evidence="6 7" id="KW-0472">Membrane</keyword>
<evidence type="ECO:0000256" key="1">
    <source>
        <dbReference type="ARBA" id="ARBA00004141"/>
    </source>
</evidence>
<feature type="transmembrane region" description="Helical" evidence="7">
    <location>
        <begin position="33"/>
        <end position="54"/>
    </location>
</feature>
<name>A0A0C2D380_9BILA</name>
<feature type="transmembrane region" description="Helical" evidence="7">
    <location>
        <begin position="124"/>
        <end position="148"/>
    </location>
</feature>
<feature type="transmembrane region" description="Helical" evidence="7">
    <location>
        <begin position="91"/>
        <end position="112"/>
    </location>
</feature>
<accession>A0A0C2D380</accession>
<reference evidence="9 10" key="1">
    <citation type="submission" date="2013-12" db="EMBL/GenBank/DDBJ databases">
        <title>Draft genome of the parsitic nematode Ancylostoma duodenale.</title>
        <authorList>
            <person name="Mitreva M."/>
        </authorList>
    </citation>
    <scope>NUCLEOTIDE SEQUENCE [LARGE SCALE GENOMIC DNA]</scope>
    <source>
        <strain evidence="9 10">Zhejiang</strain>
    </source>
</reference>
<dbReference type="PROSITE" id="PS00216">
    <property type="entry name" value="SUGAR_TRANSPORT_1"/>
    <property type="match status" value="1"/>
</dbReference>
<keyword evidence="3" id="KW-0813">Transport</keyword>